<dbReference type="EMBL" id="JAEPRB010000374">
    <property type="protein sequence ID" value="KAG2216672.1"/>
    <property type="molecule type" value="Genomic_DNA"/>
</dbReference>
<accession>A0A8H7RUX6</accession>
<keyword evidence="3" id="KW-1185">Reference proteome</keyword>
<evidence type="ECO:0000256" key="1">
    <source>
        <dbReference type="SAM" id="SignalP"/>
    </source>
</evidence>
<gene>
    <name evidence="2" type="ORF">INT45_014144</name>
</gene>
<evidence type="ECO:0000313" key="3">
    <source>
        <dbReference type="Proteomes" id="UP000646827"/>
    </source>
</evidence>
<feature type="chain" id="PRO_5034386219" evidence="1">
    <location>
        <begin position="20"/>
        <end position="46"/>
    </location>
</feature>
<sequence>MMNLIIIVQSAIIFDVGRACIIGLGDCPEGEECIQQEENYGHCGIP</sequence>
<reference evidence="2 3" key="1">
    <citation type="submission" date="2020-12" db="EMBL/GenBank/DDBJ databases">
        <title>Metabolic potential, ecology and presence of endohyphal bacteria is reflected in genomic diversity of Mucoromycotina.</title>
        <authorList>
            <person name="Muszewska A."/>
            <person name="Okrasinska A."/>
            <person name="Steczkiewicz K."/>
            <person name="Drgas O."/>
            <person name="Orlowska M."/>
            <person name="Perlinska-Lenart U."/>
            <person name="Aleksandrzak-Piekarczyk T."/>
            <person name="Szatraj K."/>
            <person name="Zielenkiewicz U."/>
            <person name="Pilsyk S."/>
            <person name="Malc E."/>
            <person name="Mieczkowski P."/>
            <person name="Kruszewska J.S."/>
            <person name="Biernat P."/>
            <person name="Pawlowska J."/>
        </authorList>
    </citation>
    <scope>NUCLEOTIDE SEQUENCE [LARGE SCALE GENOMIC DNA]</scope>
    <source>
        <strain evidence="2 3">CBS 142.35</strain>
    </source>
</reference>
<evidence type="ECO:0000313" key="2">
    <source>
        <dbReference type="EMBL" id="KAG2216672.1"/>
    </source>
</evidence>
<dbReference type="OrthoDB" id="2279186at2759"/>
<organism evidence="2 3">
    <name type="scientific">Circinella minor</name>
    <dbReference type="NCBI Taxonomy" id="1195481"/>
    <lineage>
        <taxon>Eukaryota</taxon>
        <taxon>Fungi</taxon>
        <taxon>Fungi incertae sedis</taxon>
        <taxon>Mucoromycota</taxon>
        <taxon>Mucoromycotina</taxon>
        <taxon>Mucoromycetes</taxon>
        <taxon>Mucorales</taxon>
        <taxon>Lichtheimiaceae</taxon>
        <taxon>Circinella</taxon>
    </lineage>
</organism>
<dbReference type="AlphaFoldDB" id="A0A8H7RUX6"/>
<proteinExistence type="predicted"/>
<feature type="signal peptide" evidence="1">
    <location>
        <begin position="1"/>
        <end position="19"/>
    </location>
</feature>
<keyword evidence="1" id="KW-0732">Signal</keyword>
<comment type="caution">
    <text evidence="2">The sequence shown here is derived from an EMBL/GenBank/DDBJ whole genome shotgun (WGS) entry which is preliminary data.</text>
</comment>
<protein>
    <submittedName>
        <fullName evidence="2">Uncharacterized protein</fullName>
    </submittedName>
</protein>
<name>A0A8H7RUX6_9FUNG</name>
<dbReference type="Proteomes" id="UP000646827">
    <property type="component" value="Unassembled WGS sequence"/>
</dbReference>